<evidence type="ECO:0000313" key="5">
    <source>
        <dbReference type="EMBL" id="CAI3998170.1"/>
    </source>
</evidence>
<protein>
    <submittedName>
        <fullName evidence="7">Phorbol-ester/DAG-type domain-containing protein</fullName>
    </submittedName>
</protein>
<gene>
    <name evidence="5" type="ORF">C1SCF055_LOCUS24491</name>
</gene>
<dbReference type="Proteomes" id="UP001152797">
    <property type="component" value="Unassembled WGS sequence"/>
</dbReference>
<dbReference type="InterPro" id="IPR002219">
    <property type="entry name" value="PKC_DAG/PE"/>
</dbReference>
<evidence type="ECO:0000256" key="3">
    <source>
        <dbReference type="SAM" id="MobiDB-lite"/>
    </source>
</evidence>
<dbReference type="SUPFAM" id="SSF57889">
    <property type="entry name" value="Cysteine-rich domain"/>
    <property type="match status" value="1"/>
</dbReference>
<dbReference type="AlphaFoldDB" id="A0A9P1CVF1"/>
<name>A0A9P1CVF1_9DINO</name>
<evidence type="ECO:0000259" key="4">
    <source>
        <dbReference type="PROSITE" id="PS50081"/>
    </source>
</evidence>
<dbReference type="OrthoDB" id="63267at2759"/>
<dbReference type="GO" id="GO:0046872">
    <property type="term" value="F:metal ion binding"/>
    <property type="evidence" value="ECO:0007669"/>
    <property type="project" value="UniProtKB-KW"/>
</dbReference>
<organism evidence="5">
    <name type="scientific">Cladocopium goreaui</name>
    <dbReference type="NCBI Taxonomy" id="2562237"/>
    <lineage>
        <taxon>Eukaryota</taxon>
        <taxon>Sar</taxon>
        <taxon>Alveolata</taxon>
        <taxon>Dinophyceae</taxon>
        <taxon>Suessiales</taxon>
        <taxon>Symbiodiniaceae</taxon>
        <taxon>Cladocopium</taxon>
    </lineage>
</organism>
<feature type="region of interest" description="Disordered" evidence="3">
    <location>
        <begin position="25"/>
        <end position="89"/>
    </location>
</feature>
<keyword evidence="8" id="KW-1185">Reference proteome</keyword>
<feature type="non-terminal residue" evidence="5">
    <location>
        <position position="367"/>
    </location>
</feature>
<accession>A0A9P1CVF1</accession>
<proteinExistence type="predicted"/>
<evidence type="ECO:0000313" key="6">
    <source>
        <dbReference type="EMBL" id="CAL1151545.1"/>
    </source>
</evidence>
<dbReference type="PROSITE" id="PS50081">
    <property type="entry name" value="ZF_DAG_PE_2"/>
    <property type="match status" value="1"/>
</dbReference>
<feature type="compositionally biased region" description="Acidic residues" evidence="3">
    <location>
        <begin position="76"/>
        <end position="86"/>
    </location>
</feature>
<comment type="caution">
    <text evidence="5">The sequence shown here is derived from an EMBL/GenBank/DDBJ whole genome shotgun (WGS) entry which is preliminary data.</text>
</comment>
<reference evidence="5" key="1">
    <citation type="submission" date="2022-10" db="EMBL/GenBank/DDBJ databases">
        <authorList>
            <person name="Chen Y."/>
            <person name="Dougan E. K."/>
            <person name="Chan C."/>
            <person name="Rhodes N."/>
            <person name="Thang M."/>
        </authorList>
    </citation>
    <scope>NUCLEOTIDE SEQUENCE</scope>
</reference>
<feature type="domain" description="Phorbol-ester/DAG-type" evidence="4">
    <location>
        <begin position="89"/>
        <end position="138"/>
    </location>
</feature>
<dbReference type="Gene3D" id="3.30.60.20">
    <property type="match status" value="1"/>
</dbReference>
<evidence type="ECO:0000256" key="1">
    <source>
        <dbReference type="ARBA" id="ARBA00022723"/>
    </source>
</evidence>
<feature type="compositionally biased region" description="Basic and acidic residues" evidence="3">
    <location>
        <begin position="37"/>
        <end position="46"/>
    </location>
</feature>
<keyword evidence="1" id="KW-0479">Metal-binding</keyword>
<dbReference type="InterPro" id="IPR046349">
    <property type="entry name" value="C1-like_sf"/>
</dbReference>
<reference evidence="6" key="2">
    <citation type="submission" date="2024-04" db="EMBL/GenBank/DDBJ databases">
        <authorList>
            <person name="Chen Y."/>
            <person name="Shah S."/>
            <person name="Dougan E. K."/>
            <person name="Thang M."/>
            <person name="Chan C."/>
        </authorList>
    </citation>
    <scope>NUCLEOTIDE SEQUENCE [LARGE SCALE GENOMIC DNA]</scope>
</reference>
<sequence>MFLCCHRCCQFALCRCCHQSSVSEEDTSASGESDEDSSVRPLKDAEETSVETSERWSNLELGALSGSVTATRPQDCSEEEEDSEDNVEGHQFEVETLSHPGWCSQCDTFLVGLWHQGQKCSLCHMLTCHNCAEVAGPCLANRMRSAESREAELRRRIQELEELLASRGGTGVALRPCRGSKDTKLQQLHQRFLKEALQVPDVQVEDYLQTQPLYSSDLGITLKEVTTALLQPSFLERVIQADSGGFDITASPWGPAQQPHHRLRCLKYKVPIPSDLPSAVLSVLTLPKYGTCRALCRLNMRANEVVLTLQFVAEGLPFSDSVRLQVTDAFVPGKNGRGSTLRRWAAVFWIKELPWALRFLKTVVVSQ</sequence>
<evidence type="ECO:0000313" key="7">
    <source>
        <dbReference type="EMBL" id="CAL4785482.1"/>
    </source>
</evidence>
<dbReference type="Pfam" id="PF00130">
    <property type="entry name" value="C1_1"/>
    <property type="match status" value="1"/>
</dbReference>
<evidence type="ECO:0000256" key="2">
    <source>
        <dbReference type="ARBA" id="ARBA00022833"/>
    </source>
</evidence>
<keyword evidence="2" id="KW-0862">Zinc</keyword>
<dbReference type="EMBL" id="CAMXCT020002441">
    <property type="protein sequence ID" value="CAL1151545.1"/>
    <property type="molecule type" value="Genomic_DNA"/>
</dbReference>
<evidence type="ECO:0000313" key="8">
    <source>
        <dbReference type="Proteomes" id="UP001152797"/>
    </source>
</evidence>
<dbReference type="EMBL" id="CAMXCT010002441">
    <property type="protein sequence ID" value="CAI3998170.1"/>
    <property type="molecule type" value="Genomic_DNA"/>
</dbReference>
<dbReference type="EMBL" id="CAMXCT030002441">
    <property type="protein sequence ID" value="CAL4785482.1"/>
    <property type="molecule type" value="Genomic_DNA"/>
</dbReference>
<feature type="compositionally biased region" description="Acidic residues" evidence="3">
    <location>
        <begin position="25"/>
        <end position="36"/>
    </location>
</feature>